<dbReference type="PANTHER" id="PTHR33498:SF1">
    <property type="entry name" value="TRANSPOSASE FOR INSERTION SEQUENCE ELEMENT IS1557"/>
    <property type="match status" value="1"/>
</dbReference>
<dbReference type="InterPro" id="IPR002560">
    <property type="entry name" value="Transposase_DDE"/>
</dbReference>
<feature type="compositionally biased region" description="Basic and acidic residues" evidence="1">
    <location>
        <begin position="63"/>
        <end position="75"/>
    </location>
</feature>
<evidence type="ECO:0000259" key="2">
    <source>
        <dbReference type="Pfam" id="PF01610"/>
    </source>
</evidence>
<feature type="region of interest" description="Disordered" evidence="1">
    <location>
        <begin position="1"/>
        <end position="75"/>
    </location>
</feature>
<evidence type="ECO:0000313" key="4">
    <source>
        <dbReference type="Proteomes" id="UP001500711"/>
    </source>
</evidence>
<dbReference type="Proteomes" id="UP001500711">
    <property type="component" value="Unassembled WGS sequence"/>
</dbReference>
<dbReference type="Pfam" id="PF01610">
    <property type="entry name" value="DDE_Tnp_ISL3"/>
    <property type="match status" value="1"/>
</dbReference>
<gene>
    <name evidence="3" type="ORF">GCM10022267_83730</name>
</gene>
<sequence>MLGHRQPAPPRRRSRAGHTRTLEQGPRSTRPRSRAARLRPPPRRGSEHGQTLRPHARTSGPAHHPDLPPDPYREHLRGRRAADPAIPVTLLLAEIRKLGYTGSANLLVRYLNQGRAEGDRPVTTSRHASRLLLTKPENLRPKDTTLLEKIAAACPEMTALARLIRGFATLLTPAAGNDVKLTEWIAEARAVDLPHLRSLTNGIEIDRSAVDGAVTLPYHNGRTEGVNTRTKRIMRQMHGRAGFNLLRHRILLP</sequence>
<dbReference type="EMBL" id="BAABBE010000045">
    <property type="protein sequence ID" value="GAA3684130.1"/>
    <property type="molecule type" value="Genomic_DNA"/>
</dbReference>
<proteinExistence type="predicted"/>
<accession>A0ABP7CDX5</accession>
<dbReference type="InterPro" id="IPR047951">
    <property type="entry name" value="Transpos_ISL3"/>
</dbReference>
<reference evidence="4" key="1">
    <citation type="journal article" date="2019" name="Int. J. Syst. Evol. Microbiol.">
        <title>The Global Catalogue of Microorganisms (GCM) 10K type strain sequencing project: providing services to taxonomists for standard genome sequencing and annotation.</title>
        <authorList>
            <consortium name="The Broad Institute Genomics Platform"/>
            <consortium name="The Broad Institute Genome Sequencing Center for Infectious Disease"/>
            <person name="Wu L."/>
            <person name="Ma J."/>
        </authorList>
    </citation>
    <scope>NUCLEOTIDE SEQUENCE [LARGE SCALE GENOMIC DNA]</scope>
    <source>
        <strain evidence="4">JCM 17494</strain>
    </source>
</reference>
<feature type="domain" description="Transposase IS204/IS1001/IS1096/IS1165 DDE" evidence="2">
    <location>
        <begin position="126"/>
        <end position="250"/>
    </location>
</feature>
<comment type="caution">
    <text evidence="3">The sequence shown here is derived from an EMBL/GenBank/DDBJ whole genome shotgun (WGS) entry which is preliminary data.</text>
</comment>
<organism evidence="3 4">
    <name type="scientific">Lentzea roselyniae</name>
    <dbReference type="NCBI Taxonomy" id="531940"/>
    <lineage>
        <taxon>Bacteria</taxon>
        <taxon>Bacillati</taxon>
        <taxon>Actinomycetota</taxon>
        <taxon>Actinomycetes</taxon>
        <taxon>Pseudonocardiales</taxon>
        <taxon>Pseudonocardiaceae</taxon>
        <taxon>Lentzea</taxon>
    </lineage>
</organism>
<keyword evidence="4" id="KW-1185">Reference proteome</keyword>
<evidence type="ECO:0000256" key="1">
    <source>
        <dbReference type="SAM" id="MobiDB-lite"/>
    </source>
</evidence>
<name>A0ABP7CDX5_9PSEU</name>
<evidence type="ECO:0000313" key="3">
    <source>
        <dbReference type="EMBL" id="GAA3684130.1"/>
    </source>
</evidence>
<feature type="compositionally biased region" description="Basic residues" evidence="1">
    <location>
        <begin position="29"/>
        <end position="42"/>
    </location>
</feature>
<protein>
    <recommendedName>
        <fullName evidence="2">Transposase IS204/IS1001/IS1096/IS1165 DDE domain-containing protein</fullName>
    </recommendedName>
</protein>
<dbReference type="PANTHER" id="PTHR33498">
    <property type="entry name" value="TRANSPOSASE FOR INSERTION SEQUENCE ELEMENT IS1557"/>
    <property type="match status" value="1"/>
</dbReference>